<name>A0AAE1IQX9_9FABA</name>
<evidence type="ECO:0000313" key="2">
    <source>
        <dbReference type="EMBL" id="KAK4255135.1"/>
    </source>
</evidence>
<comment type="caution">
    <text evidence="2">The sequence shown here is derived from an EMBL/GenBank/DDBJ whole genome shotgun (WGS) entry which is preliminary data.</text>
</comment>
<gene>
    <name evidence="2" type="ORF">QN277_008170</name>
</gene>
<feature type="chain" id="PRO_5042118876" description="Transmembrane protein" evidence="1">
    <location>
        <begin position="24"/>
        <end position="106"/>
    </location>
</feature>
<evidence type="ECO:0008006" key="4">
    <source>
        <dbReference type="Google" id="ProtNLM"/>
    </source>
</evidence>
<dbReference type="PANTHER" id="PTHR36619">
    <property type="entry name" value="OS04G0208900 PROTEIN"/>
    <property type="match status" value="1"/>
</dbReference>
<keyword evidence="1" id="KW-0732">Signal</keyword>
<sequence length="106" mass="11647">MSTTTTTKFFFLVLYLIVSLIISSDIAMAGRTIPPSAPSTVTRPLVLSETETYMKPELDHKQRVFHGKQVKSCLPKGSKRNSAPSRFVNYKALNSGDCSGVHSKTP</sequence>
<organism evidence="2 3">
    <name type="scientific">Acacia crassicarpa</name>
    <name type="common">northern wattle</name>
    <dbReference type="NCBI Taxonomy" id="499986"/>
    <lineage>
        <taxon>Eukaryota</taxon>
        <taxon>Viridiplantae</taxon>
        <taxon>Streptophyta</taxon>
        <taxon>Embryophyta</taxon>
        <taxon>Tracheophyta</taxon>
        <taxon>Spermatophyta</taxon>
        <taxon>Magnoliopsida</taxon>
        <taxon>eudicotyledons</taxon>
        <taxon>Gunneridae</taxon>
        <taxon>Pentapetalae</taxon>
        <taxon>rosids</taxon>
        <taxon>fabids</taxon>
        <taxon>Fabales</taxon>
        <taxon>Fabaceae</taxon>
        <taxon>Caesalpinioideae</taxon>
        <taxon>mimosoid clade</taxon>
        <taxon>Acacieae</taxon>
        <taxon>Acacia</taxon>
    </lineage>
</organism>
<accession>A0AAE1IQX9</accession>
<evidence type="ECO:0000313" key="3">
    <source>
        <dbReference type="Proteomes" id="UP001293593"/>
    </source>
</evidence>
<proteinExistence type="predicted"/>
<reference evidence="2" key="1">
    <citation type="submission" date="2023-10" db="EMBL/GenBank/DDBJ databases">
        <title>Chromosome-level genome of the transformable northern wattle, Acacia crassicarpa.</title>
        <authorList>
            <person name="Massaro I."/>
            <person name="Sinha N.R."/>
            <person name="Poethig S."/>
            <person name="Leichty A.R."/>
        </authorList>
    </citation>
    <scope>NUCLEOTIDE SEQUENCE</scope>
    <source>
        <strain evidence="2">Acra3RX</strain>
        <tissue evidence="2">Leaf</tissue>
    </source>
</reference>
<feature type="signal peptide" evidence="1">
    <location>
        <begin position="1"/>
        <end position="23"/>
    </location>
</feature>
<keyword evidence="3" id="KW-1185">Reference proteome</keyword>
<protein>
    <recommendedName>
        <fullName evidence="4">Transmembrane protein</fullName>
    </recommendedName>
</protein>
<dbReference type="AlphaFoldDB" id="A0AAE1IQX9"/>
<dbReference type="Proteomes" id="UP001293593">
    <property type="component" value="Unassembled WGS sequence"/>
</dbReference>
<evidence type="ECO:0000256" key="1">
    <source>
        <dbReference type="SAM" id="SignalP"/>
    </source>
</evidence>
<dbReference type="PANTHER" id="PTHR36619:SF4">
    <property type="entry name" value="NEPROSIN ACTIVATION PEPTIDE DOMAIN-CONTAINING PROTEIN"/>
    <property type="match status" value="1"/>
</dbReference>
<dbReference type="EMBL" id="JAWXYG010000013">
    <property type="protein sequence ID" value="KAK4255135.1"/>
    <property type="molecule type" value="Genomic_DNA"/>
</dbReference>